<reference evidence="2" key="1">
    <citation type="submission" date="2020-09" db="EMBL/GenBank/DDBJ databases">
        <title>Bacillus faecalis sp. nov., a moderately halophilic bacterium isolated from cow faeces.</title>
        <authorList>
            <person name="Jiang L."/>
            <person name="Lee J."/>
        </authorList>
    </citation>
    <scope>NUCLEOTIDE SEQUENCE</scope>
    <source>
        <strain evidence="2">AGMB 02131</strain>
    </source>
</reference>
<organism evidence="2 3">
    <name type="scientific">Peribacillus faecalis</name>
    <dbReference type="NCBI Taxonomy" id="2772559"/>
    <lineage>
        <taxon>Bacteria</taxon>
        <taxon>Bacillati</taxon>
        <taxon>Bacillota</taxon>
        <taxon>Bacilli</taxon>
        <taxon>Bacillales</taxon>
        <taxon>Bacillaceae</taxon>
        <taxon>Peribacillus</taxon>
    </lineage>
</organism>
<protein>
    <submittedName>
        <fullName evidence="2">Uncharacterized protein</fullName>
    </submittedName>
</protein>
<sequence>MTLFLFVGILAVGVIILCKGPIISLCPEDSRLGQMLTNTGWFRSYWLSGVFLFSMNAMLFCTSILLLFIRLPFIHLLIMLLAVIASIFLWATINKVWQGTRRNRLKMSAIGSSFYLLFSLVFSYMLVTLEPAYPGEDLFMKGIGLLVAIIVTMVAFVTCFVFTGFSKGRSDK</sequence>
<gene>
    <name evidence="2" type="ORF">IEO70_14835</name>
</gene>
<evidence type="ECO:0000256" key="1">
    <source>
        <dbReference type="SAM" id="Phobius"/>
    </source>
</evidence>
<dbReference type="EMBL" id="JACXSI010000039">
    <property type="protein sequence ID" value="MBD3109621.1"/>
    <property type="molecule type" value="Genomic_DNA"/>
</dbReference>
<comment type="caution">
    <text evidence="2">The sequence shown here is derived from an EMBL/GenBank/DDBJ whole genome shotgun (WGS) entry which is preliminary data.</text>
</comment>
<keyword evidence="1" id="KW-1133">Transmembrane helix</keyword>
<name>A0A927CXV9_9BACI</name>
<evidence type="ECO:0000313" key="2">
    <source>
        <dbReference type="EMBL" id="MBD3109621.1"/>
    </source>
</evidence>
<dbReference type="AlphaFoldDB" id="A0A927CXV9"/>
<feature type="transmembrane region" description="Helical" evidence="1">
    <location>
        <begin position="6"/>
        <end position="25"/>
    </location>
</feature>
<feature type="transmembrane region" description="Helical" evidence="1">
    <location>
        <begin position="105"/>
        <end position="127"/>
    </location>
</feature>
<feature type="transmembrane region" description="Helical" evidence="1">
    <location>
        <begin position="73"/>
        <end position="93"/>
    </location>
</feature>
<accession>A0A927CXV9</accession>
<dbReference type="Proteomes" id="UP000602076">
    <property type="component" value="Unassembled WGS sequence"/>
</dbReference>
<keyword evidence="1" id="KW-0812">Transmembrane</keyword>
<evidence type="ECO:0000313" key="3">
    <source>
        <dbReference type="Proteomes" id="UP000602076"/>
    </source>
</evidence>
<feature type="transmembrane region" description="Helical" evidence="1">
    <location>
        <begin position="139"/>
        <end position="165"/>
    </location>
</feature>
<proteinExistence type="predicted"/>
<dbReference type="RefSeq" id="WP_190999157.1">
    <property type="nucleotide sequence ID" value="NZ_JACXSI010000039.1"/>
</dbReference>
<feature type="transmembrane region" description="Helical" evidence="1">
    <location>
        <begin position="45"/>
        <end position="67"/>
    </location>
</feature>
<keyword evidence="1" id="KW-0472">Membrane</keyword>
<keyword evidence="3" id="KW-1185">Reference proteome</keyword>